<dbReference type="EMBL" id="ANOH01000067">
    <property type="protein sequence ID" value="EMI57768.1"/>
    <property type="molecule type" value="Genomic_DNA"/>
</dbReference>
<evidence type="ECO:0000313" key="2">
    <source>
        <dbReference type="Proteomes" id="UP000011885"/>
    </source>
</evidence>
<comment type="caution">
    <text evidence="1">The sequence shown here is derived from an EMBL/GenBank/DDBJ whole genome shotgun (WGS) entry which is preliminary data.</text>
</comment>
<keyword evidence="2" id="KW-1185">Reference proteome</keyword>
<sequence length="40" mass="4342">MTAGPAASRLFRSFNSRERRAAVSRVEYGGAATFDESTAF</sequence>
<name>M5UP44_9BACT</name>
<reference evidence="1 2" key="1">
    <citation type="journal article" date="2013" name="Mar. Genomics">
        <title>Expression of sulfatases in Rhodopirellula baltica and the diversity of sulfatases in the genus Rhodopirellula.</title>
        <authorList>
            <person name="Wegner C.E."/>
            <person name="Richter-Heitmann T."/>
            <person name="Klindworth A."/>
            <person name="Klockow C."/>
            <person name="Richter M."/>
            <person name="Achstetter T."/>
            <person name="Glockner F.O."/>
            <person name="Harder J."/>
        </authorList>
    </citation>
    <scope>NUCLEOTIDE SEQUENCE [LARGE SCALE GENOMIC DNA]</scope>
    <source>
        <strain evidence="1 2">SM41</strain>
    </source>
</reference>
<gene>
    <name evidence="1" type="ORF">RSSM_00816</name>
</gene>
<dbReference type="AlphaFoldDB" id="M5UP44"/>
<proteinExistence type="predicted"/>
<protein>
    <submittedName>
        <fullName evidence="1">Uncharacterized protein</fullName>
    </submittedName>
</protein>
<dbReference type="PATRIC" id="fig|1263870.3.peg.887"/>
<organism evidence="1 2">
    <name type="scientific">Rhodopirellula sallentina SM41</name>
    <dbReference type="NCBI Taxonomy" id="1263870"/>
    <lineage>
        <taxon>Bacteria</taxon>
        <taxon>Pseudomonadati</taxon>
        <taxon>Planctomycetota</taxon>
        <taxon>Planctomycetia</taxon>
        <taxon>Pirellulales</taxon>
        <taxon>Pirellulaceae</taxon>
        <taxon>Rhodopirellula</taxon>
    </lineage>
</organism>
<accession>M5UP44</accession>
<evidence type="ECO:0000313" key="1">
    <source>
        <dbReference type="EMBL" id="EMI57768.1"/>
    </source>
</evidence>
<dbReference type="Proteomes" id="UP000011885">
    <property type="component" value="Unassembled WGS sequence"/>
</dbReference>